<protein>
    <submittedName>
        <fullName evidence="2">Putative mitochondrial protein</fullName>
    </submittedName>
</protein>
<gene>
    <name evidence="2" type="ORF">ANDGO_02559</name>
</gene>
<dbReference type="SUPFAM" id="SSF52980">
    <property type="entry name" value="Restriction endonuclease-like"/>
    <property type="match status" value="1"/>
</dbReference>
<dbReference type="Proteomes" id="UP000799049">
    <property type="component" value="Unassembled WGS sequence"/>
</dbReference>
<dbReference type="AlphaFoldDB" id="A0A8K0AI04"/>
<evidence type="ECO:0000313" key="2">
    <source>
        <dbReference type="EMBL" id="KAF0852909.1"/>
    </source>
</evidence>
<evidence type="ECO:0000256" key="1">
    <source>
        <dbReference type="SAM" id="MobiDB-lite"/>
    </source>
</evidence>
<reference evidence="2" key="1">
    <citation type="submission" date="2019-09" db="EMBL/GenBank/DDBJ databases">
        <title>The Mitochondrial Proteome of the Jakobid, Andalucia godoyi, a Protist With the Most Gene-Rich and Bacteria-Like Mitochondrial Genome.</title>
        <authorList>
            <person name="Gray M.W."/>
            <person name="Burger G."/>
            <person name="Derelle R."/>
            <person name="Klimes V."/>
            <person name="Leger M."/>
            <person name="Sarrasin M."/>
            <person name="Vlcek C."/>
            <person name="Roger A.J."/>
            <person name="Elias M."/>
            <person name="Lang B.F."/>
        </authorList>
    </citation>
    <scope>NUCLEOTIDE SEQUENCE</scope>
    <source>
        <strain evidence="2">And28</strain>
    </source>
</reference>
<organism evidence="2 3">
    <name type="scientific">Andalucia godoyi</name>
    <name type="common">Flagellate</name>
    <dbReference type="NCBI Taxonomy" id="505711"/>
    <lineage>
        <taxon>Eukaryota</taxon>
        <taxon>Discoba</taxon>
        <taxon>Jakobida</taxon>
        <taxon>Andalucina</taxon>
        <taxon>Andaluciidae</taxon>
        <taxon>Andalucia</taxon>
    </lineage>
</organism>
<feature type="region of interest" description="Disordered" evidence="1">
    <location>
        <begin position="43"/>
        <end position="65"/>
    </location>
</feature>
<dbReference type="InterPro" id="IPR011604">
    <property type="entry name" value="PDDEXK-like_dom_sf"/>
</dbReference>
<name>A0A8K0AI04_ANDGO</name>
<keyword evidence="3" id="KW-1185">Reference proteome</keyword>
<evidence type="ECO:0000313" key="3">
    <source>
        <dbReference type="Proteomes" id="UP000799049"/>
    </source>
</evidence>
<dbReference type="Gene3D" id="3.90.320.10">
    <property type="match status" value="1"/>
</dbReference>
<comment type="caution">
    <text evidence="2">The sequence shown here is derived from an EMBL/GenBank/DDBJ whole genome shotgun (WGS) entry which is preliminary data.</text>
</comment>
<dbReference type="InterPro" id="IPR011335">
    <property type="entry name" value="Restrct_endonuc-II-like"/>
</dbReference>
<accession>A0A8K0AI04</accession>
<dbReference type="GO" id="GO:0006281">
    <property type="term" value="P:DNA repair"/>
    <property type="evidence" value="ECO:0007669"/>
    <property type="project" value="UniProtKB-ARBA"/>
</dbReference>
<proteinExistence type="predicted"/>
<dbReference type="EMBL" id="VRVR01000010">
    <property type="protein sequence ID" value="KAF0852909.1"/>
    <property type="molecule type" value="Genomic_DNA"/>
</dbReference>
<sequence>MYSLFSRRFIRSCISHRSFASAVAASVRSPLFPDVAQGSLPCSSNQTRRPFPAEINRKSSSRPGLISVPESCTPQSQLKVRGLSSRKVLFHASEIGRLVGHHRKRAPEEALDAVIMRQLGQRLSVRREEARLLADAAVALNSSLRKKGISMPMPVYLPEDAANEFRNAMDGPSMCSSSLRNTASPPLTACTEADASSQLHVSPIPVPKSSRDIVEWTALMDEALLTAGETIPADYAKFLRSSSVESACKLYGTENEKEALCVIEKDLQMVLEKDRRELAGALWLGETWGVCGRLDAVTLDRHTIVEVKCRISRIFENLPLYEYIQVQSYLHMFPDSMNALVVQYIPDTREQSIFSVPRDTSFWNTCVDRLQGVAQVVQRILAMEEKEPKCFSSKPIHRRMEMITCEFAYLDLDWFFEQRFGLSKRPQSLPLPFSLSSLVKNASSRSHQNARA</sequence>